<evidence type="ECO:0000313" key="4">
    <source>
        <dbReference type="Proteomes" id="UP001165283"/>
    </source>
</evidence>
<protein>
    <submittedName>
        <fullName evidence="3">NAD(P)-dependent oxidoreductase</fullName>
    </submittedName>
</protein>
<dbReference type="SUPFAM" id="SSF51735">
    <property type="entry name" value="NAD(P)-binding Rossmann-fold domains"/>
    <property type="match status" value="1"/>
</dbReference>
<dbReference type="InterPro" id="IPR001509">
    <property type="entry name" value="Epimerase_deHydtase"/>
</dbReference>
<sequence>MRRQHGMDEIVVTGSTGVIGRRAVRELLQAGHRVTGVARSAPGRARLAADGAHAVEADVLDEASLRRAFAGADTVVNLLTHIPSTDRMPDPSAWAENDRLRTAASAAIARAARDAGARRLVQESIAFVYAEGGDAWLDEDAPAVGGGVTTTALTAERNARELFDGDTVVLRFGLFLGPDSESALAALEAARGGASVAVGPPGAFRPMIWLDDAAAAVAAALRVPAGTYNVADTDPATNAEIDAALAAAVGVGSLRTGTPQPGPLARSQRVSSRRLREAGGWAPRMRAATQAWTRIVG</sequence>
<comment type="caution">
    <text evidence="3">The sequence shown here is derived from an EMBL/GenBank/DDBJ whole genome shotgun (WGS) entry which is preliminary data.</text>
</comment>
<dbReference type="PANTHER" id="PTHR48079:SF6">
    <property type="entry name" value="NAD(P)-BINDING DOMAIN-CONTAINING PROTEIN-RELATED"/>
    <property type="match status" value="1"/>
</dbReference>
<dbReference type="PANTHER" id="PTHR48079">
    <property type="entry name" value="PROTEIN YEEZ"/>
    <property type="match status" value="1"/>
</dbReference>
<dbReference type="InterPro" id="IPR036291">
    <property type="entry name" value="NAD(P)-bd_dom_sf"/>
</dbReference>
<dbReference type="EMBL" id="JAGSOV010000006">
    <property type="protein sequence ID" value="MCO1653729.1"/>
    <property type="molecule type" value="Genomic_DNA"/>
</dbReference>
<dbReference type="Proteomes" id="UP001165283">
    <property type="component" value="Unassembled WGS sequence"/>
</dbReference>
<accession>A0ABT0ZSQ7</accession>
<keyword evidence="4" id="KW-1185">Reference proteome</keyword>
<evidence type="ECO:0000313" key="3">
    <source>
        <dbReference type="EMBL" id="MCO1653729.1"/>
    </source>
</evidence>
<dbReference type="RefSeq" id="WP_252435316.1">
    <property type="nucleotide sequence ID" value="NZ_JAGSOV010000006.1"/>
</dbReference>
<evidence type="ECO:0000259" key="2">
    <source>
        <dbReference type="Pfam" id="PF01370"/>
    </source>
</evidence>
<feature type="region of interest" description="Disordered" evidence="1">
    <location>
        <begin position="256"/>
        <end position="278"/>
    </location>
</feature>
<dbReference type="Gene3D" id="3.40.50.720">
    <property type="entry name" value="NAD(P)-binding Rossmann-like Domain"/>
    <property type="match status" value="1"/>
</dbReference>
<feature type="domain" description="NAD-dependent epimerase/dehydratase" evidence="2">
    <location>
        <begin position="10"/>
        <end position="231"/>
    </location>
</feature>
<organism evidence="3 4">
    <name type="scientific">Pseudonocardia humida</name>
    <dbReference type="NCBI Taxonomy" id="2800819"/>
    <lineage>
        <taxon>Bacteria</taxon>
        <taxon>Bacillati</taxon>
        <taxon>Actinomycetota</taxon>
        <taxon>Actinomycetes</taxon>
        <taxon>Pseudonocardiales</taxon>
        <taxon>Pseudonocardiaceae</taxon>
        <taxon>Pseudonocardia</taxon>
    </lineage>
</organism>
<name>A0ABT0ZSQ7_9PSEU</name>
<evidence type="ECO:0000256" key="1">
    <source>
        <dbReference type="SAM" id="MobiDB-lite"/>
    </source>
</evidence>
<proteinExistence type="predicted"/>
<dbReference type="Pfam" id="PF01370">
    <property type="entry name" value="Epimerase"/>
    <property type="match status" value="1"/>
</dbReference>
<reference evidence="3" key="1">
    <citation type="submission" date="2021-04" db="EMBL/GenBank/DDBJ databases">
        <title>Pseudonocardia sp. nov., isolated from sandy soil of mangrove forest.</title>
        <authorList>
            <person name="Zan Z."/>
            <person name="Huang R."/>
            <person name="Liu W."/>
        </authorList>
    </citation>
    <scope>NUCLEOTIDE SEQUENCE</scope>
    <source>
        <strain evidence="3">S2-4</strain>
    </source>
</reference>
<dbReference type="InterPro" id="IPR051783">
    <property type="entry name" value="NAD(P)-dependent_oxidoreduct"/>
</dbReference>
<gene>
    <name evidence="3" type="ORF">KDL28_01535</name>
</gene>